<dbReference type="OrthoDB" id="3204126at2"/>
<organism evidence="3 4">
    <name type="scientific">Frankia casuarinae (strain DSM 45818 / CECT 9043 / HFP020203 / CcI3)</name>
    <dbReference type="NCBI Taxonomy" id="106370"/>
    <lineage>
        <taxon>Bacteria</taxon>
        <taxon>Bacillati</taxon>
        <taxon>Actinomycetota</taxon>
        <taxon>Actinomycetes</taxon>
        <taxon>Frankiales</taxon>
        <taxon>Frankiaceae</taxon>
        <taxon>Frankia</taxon>
    </lineage>
</organism>
<feature type="transmembrane region" description="Helical" evidence="2">
    <location>
        <begin position="216"/>
        <end position="235"/>
    </location>
</feature>
<feature type="transmembrane region" description="Helical" evidence="2">
    <location>
        <begin position="89"/>
        <end position="106"/>
    </location>
</feature>
<keyword evidence="2" id="KW-0812">Transmembrane</keyword>
<feature type="transmembrane region" description="Helical" evidence="2">
    <location>
        <begin position="323"/>
        <end position="341"/>
    </location>
</feature>
<dbReference type="STRING" id="106370.Francci3_4543"/>
<dbReference type="eggNOG" id="COG1807">
    <property type="taxonomic scope" value="Bacteria"/>
</dbReference>
<evidence type="ECO:0000313" key="4">
    <source>
        <dbReference type="Proteomes" id="UP000001937"/>
    </source>
</evidence>
<dbReference type="AlphaFoldDB" id="Q2J4A3"/>
<proteinExistence type="predicted"/>
<feature type="region of interest" description="Disordered" evidence="1">
    <location>
        <begin position="388"/>
        <end position="408"/>
    </location>
</feature>
<gene>
    <name evidence="3" type="ordered locus">Francci3_4543</name>
</gene>
<keyword evidence="2" id="KW-1133">Transmembrane helix</keyword>
<dbReference type="EMBL" id="CP000249">
    <property type="protein sequence ID" value="ABD13889.1"/>
    <property type="molecule type" value="Genomic_DNA"/>
</dbReference>
<keyword evidence="2" id="KW-0472">Membrane</keyword>
<accession>Q2J4A3</accession>
<evidence type="ECO:0000313" key="3">
    <source>
        <dbReference type="EMBL" id="ABD13889.1"/>
    </source>
</evidence>
<evidence type="ECO:0000256" key="2">
    <source>
        <dbReference type="SAM" id="Phobius"/>
    </source>
</evidence>
<sequence length="624" mass="66358">MAGRRRPTRSLVLAAAVGVGLAAVLGVLHAYLTRPFWYDEIWRAHFVSEPASSFWPELTVANTPSALGWFGLTRVAGELLGWHSWSLRLPGYLAVPLLGAAIVLLTRRFTGLVAAVFATCWLCLNVTFLDLATQLKPYSVEALAAVCIVLAWSTGSSPRPSLSPWPAPVTGGFSRARLLRRTAAGLLALTAVPGIFLVLPLATAEVWRGPARRWRLVECLPAVAISVAHTVFFIGHQSSQRRGDYWDRQFIAGRGPVEAVRFIVDQMRAFITGMPPGIDRFDPSLIHATVPGGPVVSVLLAVAVSIAGLTGVLVLARRPDGRLLLTALGGAQVLMLGASAARYWPFGPTRTNLFVVPLIVVVIVVGTRRLVALFVAAVRPRIPAAGPQPAVPAPMAATPTLPTGGTVTKRSRLDVSGVSPTSSASANTISPTAVLPLAGLAMIILLGVPLLGTSLSGSGQLWDHRHRTRGLDRMVDAAIAARQLHRPGDLVVVGGRLARPGWLYAMEASDDPAREPAALPSAGAGRVPARVPRQDTIFFGAAGTSLVGELANRRVPPTRLLVFLFDAERPALAPDLAALPRAGWCAGRGWQFPLTGTLTVFDRCAGAAPRLDRPRRTVVSYRTT</sequence>
<dbReference type="KEGG" id="fra:Francci3_4543"/>
<evidence type="ECO:0000256" key="1">
    <source>
        <dbReference type="SAM" id="MobiDB-lite"/>
    </source>
</evidence>
<protein>
    <submittedName>
        <fullName evidence="3">Uncharacterized protein</fullName>
    </submittedName>
</protein>
<dbReference type="HOGENOM" id="CLU_016333_0_0_11"/>
<reference evidence="3 4" key="1">
    <citation type="journal article" date="2007" name="Genome Res.">
        <title>Genome characteristics of facultatively symbiotic Frankia sp. strains reflect host range and host plant biogeography.</title>
        <authorList>
            <person name="Normand P."/>
            <person name="Lapierre P."/>
            <person name="Tisa L.S."/>
            <person name="Gogarten J.P."/>
            <person name="Alloisio N."/>
            <person name="Bagnarol E."/>
            <person name="Bassi C.A."/>
            <person name="Berry A.M."/>
            <person name="Bickhart D.M."/>
            <person name="Choisne N."/>
            <person name="Couloux A."/>
            <person name="Cournoyer B."/>
            <person name="Cruveiller S."/>
            <person name="Daubin V."/>
            <person name="Demange N."/>
            <person name="Francino M.P."/>
            <person name="Goltsman E."/>
            <person name="Huang Y."/>
            <person name="Kopp O.R."/>
            <person name="Labarre L."/>
            <person name="Lapidus A."/>
            <person name="Lavire C."/>
            <person name="Marechal J."/>
            <person name="Martinez M."/>
            <person name="Mastronunzio J.E."/>
            <person name="Mullin B.C."/>
            <person name="Niemann J."/>
            <person name="Pujic P."/>
            <person name="Rawnsley T."/>
            <person name="Rouy Z."/>
            <person name="Schenowitz C."/>
            <person name="Sellstedt A."/>
            <person name="Tavares F."/>
            <person name="Tomkins J.P."/>
            <person name="Vallenet D."/>
            <person name="Valverde C."/>
            <person name="Wall L.G."/>
            <person name="Wang Y."/>
            <person name="Medigue C."/>
            <person name="Benson D.R."/>
        </authorList>
    </citation>
    <scope>NUCLEOTIDE SEQUENCE [LARGE SCALE GENOMIC DNA]</scope>
    <source>
        <strain evidence="4">DSM 45818 / CECT 9043 / CcI3</strain>
    </source>
</reference>
<feature type="transmembrane region" description="Helical" evidence="2">
    <location>
        <begin position="433"/>
        <end position="452"/>
    </location>
</feature>
<name>Q2J4A3_FRACC</name>
<feature type="transmembrane region" description="Helical" evidence="2">
    <location>
        <begin position="112"/>
        <end position="131"/>
    </location>
</feature>
<feature type="transmembrane region" description="Helical" evidence="2">
    <location>
        <begin position="353"/>
        <end position="378"/>
    </location>
</feature>
<dbReference type="Proteomes" id="UP000001937">
    <property type="component" value="Chromosome"/>
</dbReference>
<feature type="transmembrane region" description="Helical" evidence="2">
    <location>
        <begin position="183"/>
        <end position="204"/>
    </location>
</feature>
<dbReference type="RefSeq" id="WP_011438897.1">
    <property type="nucleotide sequence ID" value="NC_007777.1"/>
</dbReference>
<keyword evidence="4" id="KW-1185">Reference proteome</keyword>
<feature type="transmembrane region" description="Helical" evidence="2">
    <location>
        <begin position="295"/>
        <end position="316"/>
    </location>
</feature>